<dbReference type="UniPathway" id="UPA00394"/>
<dbReference type="Proteomes" id="UP000430232">
    <property type="component" value="Unassembled WGS sequence"/>
</dbReference>
<dbReference type="InterPro" id="IPR011234">
    <property type="entry name" value="Fumarylacetoacetase-like_C"/>
</dbReference>
<keyword evidence="3" id="KW-1185">Reference proteome</keyword>
<dbReference type="AlphaFoldDB" id="A0A6H9T1S3"/>
<accession>A0A6H9T1S3</accession>
<dbReference type="InterPro" id="IPR036663">
    <property type="entry name" value="Fumarylacetoacetase_C_sf"/>
</dbReference>
<evidence type="ECO:0000313" key="3">
    <source>
        <dbReference type="Proteomes" id="UP000430232"/>
    </source>
</evidence>
<proteinExistence type="predicted"/>
<dbReference type="GeneID" id="99791665"/>
<protein>
    <recommendedName>
        <fullName evidence="1">Fumarylacetoacetase-like C-terminal domain-containing protein</fullName>
    </recommendedName>
</protein>
<dbReference type="Pfam" id="PF01557">
    <property type="entry name" value="FAA_hydrolase"/>
    <property type="match status" value="1"/>
</dbReference>
<dbReference type="Gene3D" id="3.90.850.10">
    <property type="entry name" value="Fumarylacetoacetase-like, C-terminal domain"/>
    <property type="match status" value="1"/>
</dbReference>
<reference evidence="2 3" key="1">
    <citation type="submission" date="2019-09" db="EMBL/GenBank/DDBJ databases">
        <title>Draft genome sequences of 48 bacterial type strains from the CCUG.</title>
        <authorList>
            <person name="Tunovic T."/>
            <person name="Pineiro-Iglesias B."/>
            <person name="Unosson C."/>
            <person name="Inganas E."/>
            <person name="Ohlen M."/>
            <person name="Cardew S."/>
            <person name="Jensie-Markopoulos S."/>
            <person name="Salva-Serra F."/>
            <person name="Jaen-Luchoro D."/>
            <person name="Karlsson R."/>
            <person name="Svensson-Stadler L."/>
            <person name="Chun J."/>
            <person name="Moore E."/>
        </authorList>
    </citation>
    <scope>NUCLEOTIDE SEQUENCE [LARGE SCALE GENOMIC DNA]</scope>
    <source>
        <strain evidence="2 3">CCUG 54555</strain>
    </source>
</reference>
<name>A0A6H9T1S3_9BURK</name>
<comment type="caution">
    <text evidence="2">The sequence shown here is derived from an EMBL/GenBank/DDBJ whole genome shotgun (WGS) entry which is preliminary data.</text>
</comment>
<evidence type="ECO:0000259" key="1">
    <source>
        <dbReference type="Pfam" id="PF01557"/>
    </source>
</evidence>
<gene>
    <name evidence="2" type="ORF">F7R21_10460</name>
</gene>
<evidence type="ECO:0000313" key="2">
    <source>
        <dbReference type="EMBL" id="KAB0642711.1"/>
    </source>
</evidence>
<dbReference type="GO" id="GO:0003824">
    <property type="term" value="F:catalytic activity"/>
    <property type="evidence" value="ECO:0007669"/>
    <property type="project" value="InterPro"/>
</dbReference>
<organism evidence="2 3">
    <name type="scientific">Burkholderia latens</name>
    <dbReference type="NCBI Taxonomy" id="488446"/>
    <lineage>
        <taxon>Bacteria</taxon>
        <taxon>Pseudomonadati</taxon>
        <taxon>Pseudomonadota</taxon>
        <taxon>Betaproteobacteria</taxon>
        <taxon>Burkholderiales</taxon>
        <taxon>Burkholderiaceae</taxon>
        <taxon>Burkholderia</taxon>
        <taxon>Burkholderia cepacia complex</taxon>
    </lineage>
</organism>
<sequence>MRKTRKEITESPVIFTRTADSQVAHGRDISRPAESRRLGYEREIAVIIGKGGRRISEENAWVGRSFDAKIFRPGAHRSCRRPPWGRAA</sequence>
<dbReference type="EMBL" id="VZOJ01000021">
    <property type="protein sequence ID" value="KAB0642711.1"/>
    <property type="molecule type" value="Genomic_DNA"/>
</dbReference>
<dbReference type="GO" id="GO:0019628">
    <property type="term" value="P:urate catabolic process"/>
    <property type="evidence" value="ECO:0007669"/>
    <property type="project" value="UniProtKB-UniPathway"/>
</dbReference>
<feature type="domain" description="Fumarylacetoacetase-like C-terminal" evidence="1">
    <location>
        <begin position="6"/>
        <end position="61"/>
    </location>
</feature>
<dbReference type="SUPFAM" id="SSF56529">
    <property type="entry name" value="FAH"/>
    <property type="match status" value="1"/>
</dbReference>
<dbReference type="OrthoDB" id="9805307at2"/>
<dbReference type="RefSeq" id="WP_151064246.1">
    <property type="nucleotide sequence ID" value="NZ_CABVPL010000037.1"/>
</dbReference>